<dbReference type="AlphaFoldDB" id="A0AAJ0DJ14"/>
<keyword evidence="6" id="KW-1185">Reference proteome</keyword>
<name>A0AAJ0DJ14_9PEZI</name>
<gene>
    <name evidence="5" type="ORF">LTR09_004175</name>
</gene>
<reference evidence="5" key="1">
    <citation type="submission" date="2023-04" db="EMBL/GenBank/DDBJ databases">
        <title>Black Yeasts Isolated from many extreme environments.</title>
        <authorList>
            <person name="Coleine C."/>
            <person name="Stajich J.E."/>
            <person name="Selbmann L."/>
        </authorList>
    </citation>
    <scope>NUCLEOTIDE SEQUENCE</scope>
    <source>
        <strain evidence="5">CCFEE 5312</strain>
    </source>
</reference>
<dbReference type="Pfam" id="PF09751">
    <property type="entry name" value="Es2"/>
    <property type="match status" value="1"/>
</dbReference>
<comment type="subcellular location">
    <subcellularLocation>
        <location evidence="1">Nucleus</location>
    </subcellularLocation>
</comment>
<dbReference type="PANTHER" id="PTHR12940:SF0">
    <property type="entry name" value="SPLICING FACTOR ESS-2 HOMOLOG"/>
    <property type="match status" value="1"/>
</dbReference>
<organism evidence="5 6">
    <name type="scientific">Extremus antarcticus</name>
    <dbReference type="NCBI Taxonomy" id="702011"/>
    <lineage>
        <taxon>Eukaryota</taxon>
        <taxon>Fungi</taxon>
        <taxon>Dikarya</taxon>
        <taxon>Ascomycota</taxon>
        <taxon>Pezizomycotina</taxon>
        <taxon>Dothideomycetes</taxon>
        <taxon>Dothideomycetidae</taxon>
        <taxon>Mycosphaerellales</taxon>
        <taxon>Extremaceae</taxon>
        <taxon>Extremus</taxon>
    </lineage>
</organism>
<evidence type="ECO:0000256" key="4">
    <source>
        <dbReference type="SAM" id="MobiDB-lite"/>
    </source>
</evidence>
<evidence type="ECO:0000256" key="1">
    <source>
        <dbReference type="ARBA" id="ARBA00004123"/>
    </source>
</evidence>
<feature type="region of interest" description="Disordered" evidence="4">
    <location>
        <begin position="300"/>
        <end position="335"/>
    </location>
</feature>
<feature type="region of interest" description="Disordered" evidence="4">
    <location>
        <begin position="407"/>
        <end position="489"/>
    </location>
</feature>
<protein>
    <submittedName>
        <fullName evidence="5">Uncharacterized protein</fullName>
    </submittedName>
</protein>
<evidence type="ECO:0000313" key="5">
    <source>
        <dbReference type="EMBL" id="KAK3055015.1"/>
    </source>
</evidence>
<dbReference type="EMBL" id="JAWDJX010000010">
    <property type="protein sequence ID" value="KAK3055015.1"/>
    <property type="molecule type" value="Genomic_DNA"/>
</dbReference>
<feature type="region of interest" description="Disordered" evidence="4">
    <location>
        <begin position="1"/>
        <end position="34"/>
    </location>
</feature>
<evidence type="ECO:0000256" key="3">
    <source>
        <dbReference type="ARBA" id="ARBA00023242"/>
    </source>
</evidence>
<dbReference type="Proteomes" id="UP001271007">
    <property type="component" value="Unassembled WGS sequence"/>
</dbReference>
<dbReference type="PANTHER" id="PTHR12940">
    <property type="entry name" value="ES-2 PROTEIN - RELATED"/>
    <property type="match status" value="1"/>
</dbReference>
<comment type="similarity">
    <text evidence="2">Belongs to the ESS2 family.</text>
</comment>
<feature type="region of interest" description="Disordered" evidence="4">
    <location>
        <begin position="246"/>
        <end position="265"/>
    </location>
</feature>
<keyword evidence="3" id="KW-0539">Nucleus</keyword>
<feature type="compositionally biased region" description="Basic and acidic residues" evidence="4">
    <location>
        <begin position="407"/>
        <end position="417"/>
    </location>
</feature>
<dbReference type="InterPro" id="IPR019148">
    <property type="entry name" value="Nuclear_protein_DGCR14_ESS-2"/>
</dbReference>
<feature type="compositionally biased region" description="Low complexity" evidence="4">
    <location>
        <begin position="303"/>
        <end position="320"/>
    </location>
</feature>
<accession>A0AAJ0DJ14</accession>
<evidence type="ECO:0000256" key="2">
    <source>
        <dbReference type="ARBA" id="ARBA00009072"/>
    </source>
</evidence>
<proteinExistence type="inferred from homology"/>
<evidence type="ECO:0000313" key="6">
    <source>
        <dbReference type="Proteomes" id="UP001271007"/>
    </source>
</evidence>
<feature type="region of interest" description="Disordered" evidence="4">
    <location>
        <begin position="89"/>
        <end position="126"/>
    </location>
</feature>
<comment type="caution">
    <text evidence="5">The sequence shown here is derived from an EMBL/GenBank/DDBJ whole genome shotgun (WGS) entry which is preliminary data.</text>
</comment>
<dbReference type="GO" id="GO:0071013">
    <property type="term" value="C:catalytic step 2 spliceosome"/>
    <property type="evidence" value="ECO:0007669"/>
    <property type="project" value="TreeGrafter"/>
</dbReference>
<sequence>MAASDSRALAKRSSDTALMPPPPLPTKRQKRPAKVLDEDVYSDAVSHIIARDFFPGLLETEAQQEYMAALDSKNNDWIRDAGRKLTQVMTPGPEGRRRMGRGTSFTPRRTTIAGETPRSYVGDTPARTPGTVVNNDFAPEDAPAVDVNMSLGAFQSKYTSEDNESFNALLDKQNEKRAVKYEFFHNGNKILAPRQIAHRERQQLLLENGTTASMELVTINSAGEERLAVASAGPSEDLDLRPASVESFRDRQGPRNPFMFGPDSVEDSALTDAQRRQDTSNAPPKVVSLVGTRFPIPPAPTHASAIPPSPSMSAIDAAISGRPQPTESETGYTGAETPRVKGYAFVDAEPTPSEMGEPVTDAEADAAEREAAMQFLPKADADGPYNPFNLRERSKREDVHLRLVEKADAGRRKEKGGSRLTQLRDLGITPGRTPTPKFASAPKKVTMTPAAQRLADKVGSTPRRENELFGTAKSQRGGWTPTPKVKRPT</sequence>